<reference evidence="12" key="1">
    <citation type="submission" date="2025-08" db="UniProtKB">
        <authorList>
            <consortium name="RefSeq"/>
        </authorList>
    </citation>
    <scope>IDENTIFICATION</scope>
    <source>
        <strain evidence="12">Wakin</strain>
        <tissue evidence="12">Muscle</tissue>
    </source>
</reference>
<evidence type="ECO:0000259" key="10">
    <source>
        <dbReference type="PROSITE" id="PS51154"/>
    </source>
</evidence>
<dbReference type="GO" id="GO:1990404">
    <property type="term" value="F:NAD+-protein mono-ADP-ribosyltransferase activity"/>
    <property type="evidence" value="ECO:0007669"/>
    <property type="project" value="TreeGrafter"/>
</dbReference>
<keyword evidence="3 7" id="KW-0808">Transferase</keyword>
<dbReference type="Pfam" id="PF23251">
    <property type="entry name" value="KH_PARP14_4"/>
    <property type="match status" value="1"/>
</dbReference>
<dbReference type="CDD" id="cd01439">
    <property type="entry name" value="TCCD_inducible_PARP_like"/>
    <property type="match status" value="1"/>
</dbReference>
<dbReference type="SUPFAM" id="SSF52949">
    <property type="entry name" value="Macro domain-like"/>
    <property type="match status" value="1"/>
</dbReference>
<dbReference type="Pfam" id="PF23254">
    <property type="entry name" value="KH_PARP14_8"/>
    <property type="match status" value="1"/>
</dbReference>
<keyword evidence="4 7" id="KW-0520">NAD</keyword>
<dbReference type="RefSeq" id="XP_026128812.1">
    <property type="nucleotide sequence ID" value="XM_026273027.1"/>
</dbReference>
<dbReference type="PANTHER" id="PTHR14453">
    <property type="entry name" value="PARP/ZINC FINGER CCCH TYPE DOMAIN CONTAINING PROTEIN"/>
    <property type="match status" value="1"/>
</dbReference>
<feature type="domain" description="Macro" evidence="10">
    <location>
        <begin position="335"/>
        <end position="511"/>
    </location>
</feature>
<dbReference type="GO" id="GO:0010629">
    <property type="term" value="P:negative regulation of gene expression"/>
    <property type="evidence" value="ECO:0007669"/>
    <property type="project" value="TreeGrafter"/>
</dbReference>
<evidence type="ECO:0000256" key="4">
    <source>
        <dbReference type="ARBA" id="ARBA00023027"/>
    </source>
</evidence>
<dbReference type="GO" id="GO:0070212">
    <property type="term" value="P:protein poly-ADP-ribosylation"/>
    <property type="evidence" value="ECO:0007669"/>
    <property type="project" value="TreeGrafter"/>
</dbReference>
<dbReference type="Gene3D" id="1.10.150.50">
    <property type="entry name" value="Transcription Factor, Ets-1"/>
    <property type="match status" value="1"/>
</dbReference>
<dbReference type="OrthoDB" id="6133115at2759"/>
<dbReference type="Pfam" id="PF01661">
    <property type="entry name" value="Macro"/>
    <property type="match status" value="1"/>
</dbReference>
<dbReference type="FunFam" id="3.90.228.10:FF:000008">
    <property type="entry name" value="Poly [ADP-ribose] polymerase"/>
    <property type="match status" value="1"/>
</dbReference>
<dbReference type="KEGG" id="caua:113109464"/>
<dbReference type="GO" id="GO:0005634">
    <property type="term" value="C:nucleus"/>
    <property type="evidence" value="ECO:0007669"/>
    <property type="project" value="UniProtKB-SubCell"/>
</dbReference>
<dbReference type="InterPro" id="IPR057045">
    <property type="entry name" value="PARP14_KH_3"/>
</dbReference>
<dbReference type="Pfam" id="PF00644">
    <property type="entry name" value="PARP"/>
    <property type="match status" value="1"/>
</dbReference>
<dbReference type="InterPro" id="IPR057047">
    <property type="entry name" value="PARP14_KH_5"/>
</dbReference>
<evidence type="ECO:0000256" key="3">
    <source>
        <dbReference type="ARBA" id="ARBA00022679"/>
    </source>
</evidence>
<proteinExistence type="inferred from homology"/>
<dbReference type="GO" id="GO:0003714">
    <property type="term" value="F:transcription corepressor activity"/>
    <property type="evidence" value="ECO:0007669"/>
    <property type="project" value="TreeGrafter"/>
</dbReference>
<dbReference type="GeneID" id="113109464"/>
<dbReference type="Gene3D" id="3.30.720.50">
    <property type="match status" value="1"/>
</dbReference>
<accession>A0A6P6Q6L3</accession>
<evidence type="ECO:0000259" key="9">
    <source>
        <dbReference type="PROSITE" id="PS51059"/>
    </source>
</evidence>
<name>A0A6P6Q6L3_CARAU</name>
<dbReference type="SUPFAM" id="SSF56399">
    <property type="entry name" value="ADP-ribosylation"/>
    <property type="match status" value="1"/>
</dbReference>
<dbReference type="Proteomes" id="UP000515129">
    <property type="component" value="Chromosome 10"/>
</dbReference>
<dbReference type="InterPro" id="IPR054596">
    <property type="entry name" value="PARP14_WWE"/>
</dbReference>
<comment type="subcellular location">
    <subcellularLocation>
        <location evidence="1">Nucleus</location>
    </subcellularLocation>
</comment>
<evidence type="ECO:0000313" key="11">
    <source>
        <dbReference type="Proteomes" id="UP000515129"/>
    </source>
</evidence>
<dbReference type="InterPro" id="IPR057049">
    <property type="entry name" value="PARP14_KH_8"/>
</dbReference>
<dbReference type="Pfam" id="PF22005">
    <property type="entry name" value="WWE_1"/>
    <property type="match status" value="1"/>
</dbReference>
<dbReference type="Gene3D" id="3.90.228.10">
    <property type="match status" value="1"/>
</dbReference>
<dbReference type="GO" id="GO:0003950">
    <property type="term" value="F:NAD+ poly-ADP-ribosyltransferase activity"/>
    <property type="evidence" value="ECO:0007669"/>
    <property type="project" value="UniProtKB-UniRule"/>
</dbReference>
<feature type="compositionally biased region" description="Basic and acidic residues" evidence="8">
    <location>
        <begin position="723"/>
        <end position="740"/>
    </location>
</feature>
<dbReference type="InterPro" id="IPR002589">
    <property type="entry name" value="Macro_dom"/>
</dbReference>
<dbReference type="SUPFAM" id="SSF117839">
    <property type="entry name" value="WWE domain"/>
    <property type="match status" value="1"/>
</dbReference>
<sequence length="1363" mass="152393">MESETNSVTEYMEISPAMYSLLEQDGLKSAVPPLLQIEYKKDMSKLVFSSSKMNTIIFKNWVLEKQINMKRKPLQIDHSVVEFLRSVDCDEMSRDLFISHGITAVYTIENGDVVVIGSTERALNEAEERVNIVLTSKSITVEDRGVLQMLQWLDLIRSLECLHNTAKMGTLLVDWSVNRDKLIVSGFRDSVKEVSESIECFIEKHTRIEETVCVKSQAVVEFIKDRKSKEWQHFIKYDKVKVSFDPKGPCIKLSGERAFVQPALTFFKSLADGLYTDTLIIKKAGAKKYFTEQGKMMLSMFVREDGFMVVLQEDDMLEEENDFSQGPLGRVSSSCFNVHILKIGHLTLEVSSGDITKEKTDAIVNSSNQTFSCKSGVSKAILDGAGLQVEQELLQMAKDSNFQLTEIVTSSGNLPCKEIIHIVGCTKPSDIQLKVLSVLKLCETHKYTSVAFPALGTGQGGANPSDVADAMISAVSEFAIKNGPVHVKSVEFIIFQTSMLADYHQKMQQRAMKPKKGIISRSKDQEVREGQLLGSLLGLPRQQWDHPDGPAVHWPPTCLRRLLKEVKECLRVISWPHLRERHVGGGAGTRGGHPHPTFPVQQAPEQLAVLLLGLHHGLKPAVMVGPWIQQGFVLFLMQARERCYDAIYMAGCELRHPALSQCGAESGPYDQVGAKTRPQILPANAQWPRAPAAGSIPVLQRGAGLGSPAQQDLGRGTDFGAGGKERQGKRERERDRRKGLADPGACHQQPLGSLLRETGDELFQHHRVDDGLCVASSGQQPFAARVPELLCQDKGSARFGQLQRPEALTMLFGVEADPLEDGSSKIGIDQEVREGQLLGSLLRLPLQQWDHPDGPAVHWPPTCLRRLLKEVKECLWVISWPHLRERHVGEGPALGEAILIRPSQSSKLQNSSRSSCWACIMGSSKDVDPGTCLTRKKIMVTVFSTKVQNDYIILLTTSLFLSLTCNWTKGKKILFDEIKPVVFQLCGATPADLNKASALINSLINQEHMNITIHDPAIAYFTNEDLNILSKMEKELKVSVITEKKGQDSVITLKGLTGFVQTAESRIRDIIRKVERNEHHKRLATLTSSIVEWQYLSGHDFKGFDIFTNCDLEEAFNQQTTSVQIKIDSKVYNADIFHKVATKGKKRVELKRVELKAAVQSSLPSHWEDMKGQPVVLVKLSADSKEYADVEEEFKKTGLSSNIIKIERVQNSALWRNYLIKKEEMEVKNKHKNNEKLLFHGTDTYKTDQINNQGFNRSFAGMHGATYGNGTYFAVDPSYSAQGYSTPDAKGHKRIYLARVLIGDFTQGRKGIRTPPKKSLQSVDLYDSVTDKTNNPSMFVIFNDVQAYPEYLITFRNKLNCKV</sequence>
<gene>
    <name evidence="12" type="primary">LOC113109464</name>
</gene>
<dbReference type="Pfam" id="PF23252">
    <property type="entry name" value="KH_PARP14_5"/>
    <property type="match status" value="1"/>
</dbReference>
<dbReference type="SMART" id="SM00506">
    <property type="entry name" value="A1pp"/>
    <property type="match status" value="1"/>
</dbReference>
<evidence type="ECO:0000256" key="5">
    <source>
        <dbReference type="ARBA" id="ARBA00023242"/>
    </source>
</evidence>
<dbReference type="InterPro" id="IPR013761">
    <property type="entry name" value="SAM/pointed_sf"/>
</dbReference>
<dbReference type="InterPro" id="IPR057048">
    <property type="entry name" value="PARP14_KH_6"/>
</dbReference>
<dbReference type="InterPro" id="IPR043472">
    <property type="entry name" value="Macro_dom-like"/>
</dbReference>
<protein>
    <recommendedName>
        <fullName evidence="7">Poly [ADP-ribose] polymerase</fullName>
        <shortName evidence="7">PARP</shortName>
        <ecNumber evidence="7">2.4.2.-</ecNumber>
    </recommendedName>
</protein>
<dbReference type="PANTHER" id="PTHR14453:SF106">
    <property type="entry name" value="POLY [ADP-RIBOSE] POLYMERASE"/>
    <property type="match status" value="1"/>
</dbReference>
<dbReference type="Gene3D" id="3.40.220.10">
    <property type="entry name" value="Leucine Aminopeptidase, subunit E, domain 1"/>
    <property type="match status" value="1"/>
</dbReference>
<evidence type="ECO:0000313" key="12">
    <source>
        <dbReference type="RefSeq" id="XP_026128812.1"/>
    </source>
</evidence>
<evidence type="ECO:0000256" key="6">
    <source>
        <dbReference type="ARBA" id="ARBA00024347"/>
    </source>
</evidence>
<feature type="domain" description="PARP catalytic" evidence="9">
    <location>
        <begin position="1163"/>
        <end position="1363"/>
    </location>
</feature>
<evidence type="ECO:0000256" key="7">
    <source>
        <dbReference type="RuleBase" id="RU362114"/>
    </source>
</evidence>
<dbReference type="Pfam" id="PF23253">
    <property type="entry name" value="KH_PARP14_6"/>
    <property type="match status" value="1"/>
</dbReference>
<dbReference type="PROSITE" id="PS51059">
    <property type="entry name" value="PARP_CATALYTIC"/>
    <property type="match status" value="1"/>
</dbReference>
<organism evidence="11 12">
    <name type="scientific">Carassius auratus</name>
    <name type="common">Goldfish</name>
    <dbReference type="NCBI Taxonomy" id="7957"/>
    <lineage>
        <taxon>Eukaryota</taxon>
        <taxon>Metazoa</taxon>
        <taxon>Chordata</taxon>
        <taxon>Craniata</taxon>
        <taxon>Vertebrata</taxon>
        <taxon>Euteleostomi</taxon>
        <taxon>Actinopterygii</taxon>
        <taxon>Neopterygii</taxon>
        <taxon>Teleostei</taxon>
        <taxon>Ostariophysi</taxon>
        <taxon>Cypriniformes</taxon>
        <taxon>Cyprinidae</taxon>
        <taxon>Cyprininae</taxon>
        <taxon>Carassius</taxon>
    </lineage>
</organism>
<dbReference type="InterPro" id="IPR057046">
    <property type="entry name" value="PARP14_KH_4"/>
</dbReference>
<dbReference type="GO" id="GO:0005737">
    <property type="term" value="C:cytoplasm"/>
    <property type="evidence" value="ECO:0007669"/>
    <property type="project" value="TreeGrafter"/>
</dbReference>
<dbReference type="Pfam" id="PF23249">
    <property type="entry name" value="KH_PARP14_3"/>
    <property type="match status" value="1"/>
</dbReference>
<dbReference type="PROSITE" id="PS51154">
    <property type="entry name" value="MACRO"/>
    <property type="match status" value="1"/>
</dbReference>
<evidence type="ECO:0000256" key="1">
    <source>
        <dbReference type="ARBA" id="ARBA00004123"/>
    </source>
</evidence>
<comment type="similarity">
    <text evidence="6">Belongs to the ARTD/PARP family.</text>
</comment>
<keyword evidence="2 7" id="KW-0328">Glycosyltransferase</keyword>
<keyword evidence="5" id="KW-0539">Nucleus</keyword>
<dbReference type="InterPro" id="IPR037197">
    <property type="entry name" value="WWE_dom_sf"/>
</dbReference>
<dbReference type="InterPro" id="IPR052056">
    <property type="entry name" value="Mono-ARTD/PARP"/>
</dbReference>
<dbReference type="EC" id="2.4.2.-" evidence="7"/>
<dbReference type="InterPro" id="IPR012317">
    <property type="entry name" value="Poly(ADP-ribose)pol_cat_dom"/>
</dbReference>
<evidence type="ECO:0000256" key="8">
    <source>
        <dbReference type="SAM" id="MobiDB-lite"/>
    </source>
</evidence>
<keyword evidence="11" id="KW-1185">Reference proteome</keyword>
<evidence type="ECO:0000256" key="2">
    <source>
        <dbReference type="ARBA" id="ARBA00022676"/>
    </source>
</evidence>
<feature type="region of interest" description="Disordered" evidence="8">
    <location>
        <begin position="699"/>
        <end position="751"/>
    </location>
</feature>